<dbReference type="InterPro" id="IPR012899">
    <property type="entry name" value="LTXXQ"/>
</dbReference>
<keyword evidence="3" id="KW-1185">Reference proteome</keyword>
<dbReference type="Gene3D" id="1.20.120.1490">
    <property type="match status" value="1"/>
</dbReference>
<sequence>MKNLFIIALALITIQVTAQEKQKEEYKAGKERMYKRSPMNPEEAAIMQTKKMTLALDLTEEQQEKIQKINLENAKQRKAKIEAHKSMKENAGFEKLTDEQKLELKNARLDKQIAHKKQMKEILTEEQYKKWSENMEKRHEKGKEKMKAYKHKKNKE</sequence>
<organism evidence="2 3">
    <name type="scientific">Gilvirhabdus luticola</name>
    <dbReference type="NCBI Taxonomy" id="3079858"/>
    <lineage>
        <taxon>Bacteria</taxon>
        <taxon>Pseudomonadati</taxon>
        <taxon>Bacteroidota</taxon>
        <taxon>Flavobacteriia</taxon>
        <taxon>Flavobacteriales</taxon>
        <taxon>Flavobacteriaceae</taxon>
        <taxon>Gilvirhabdus</taxon>
    </lineage>
</organism>
<dbReference type="EMBL" id="JAWHTF010000002">
    <property type="protein sequence ID" value="MDU8885617.1"/>
    <property type="molecule type" value="Genomic_DNA"/>
</dbReference>
<dbReference type="Pfam" id="PF07813">
    <property type="entry name" value="LTXXQ"/>
    <property type="match status" value="1"/>
</dbReference>
<evidence type="ECO:0000313" key="2">
    <source>
        <dbReference type="EMBL" id="MDU8885617.1"/>
    </source>
</evidence>
<feature type="compositionally biased region" description="Basic and acidic residues" evidence="1">
    <location>
        <begin position="133"/>
        <end position="147"/>
    </location>
</feature>
<proteinExistence type="predicted"/>
<dbReference type="Proteomes" id="UP001268651">
    <property type="component" value="Unassembled WGS sequence"/>
</dbReference>
<accession>A0ABU3U5D5</accession>
<comment type="caution">
    <text evidence="2">The sequence shown here is derived from an EMBL/GenBank/DDBJ whole genome shotgun (WGS) entry which is preliminary data.</text>
</comment>
<gene>
    <name evidence="2" type="ORF">RXV94_05560</name>
</gene>
<evidence type="ECO:0000256" key="1">
    <source>
        <dbReference type="SAM" id="MobiDB-lite"/>
    </source>
</evidence>
<feature type="region of interest" description="Disordered" evidence="1">
    <location>
        <begin position="133"/>
        <end position="156"/>
    </location>
</feature>
<dbReference type="RefSeq" id="WP_316661510.1">
    <property type="nucleotide sequence ID" value="NZ_JAWHTF010000002.1"/>
</dbReference>
<protein>
    <submittedName>
        <fullName evidence="2">Spy/CpxP family protein refolding chaperone</fullName>
    </submittedName>
</protein>
<name>A0ABU3U5D5_9FLAO</name>
<evidence type="ECO:0000313" key="3">
    <source>
        <dbReference type="Proteomes" id="UP001268651"/>
    </source>
</evidence>
<reference evidence="2 3" key="1">
    <citation type="submission" date="2023-10" db="EMBL/GenBank/DDBJ databases">
        <title>Marimonas sp. nov. isolated from tidal mud flat.</title>
        <authorList>
            <person name="Jaincy N.J."/>
            <person name="Srinivasan S."/>
            <person name="Lee S.-S."/>
        </authorList>
    </citation>
    <scope>NUCLEOTIDE SEQUENCE [LARGE SCALE GENOMIC DNA]</scope>
    <source>
        <strain evidence="2 3">MJ-SS3</strain>
    </source>
</reference>